<dbReference type="PROSITE" id="PS51898">
    <property type="entry name" value="TYR_RECOMBINASE"/>
    <property type="match status" value="1"/>
</dbReference>
<organism evidence="8 9">
    <name type="scientific">Leptospirillum ferrodiazotrophum</name>
    <dbReference type="NCBI Taxonomy" id="412449"/>
    <lineage>
        <taxon>Bacteria</taxon>
        <taxon>Pseudomonadati</taxon>
        <taxon>Nitrospirota</taxon>
        <taxon>Nitrospiria</taxon>
        <taxon>Nitrospirales</taxon>
        <taxon>Nitrospiraceae</taxon>
        <taxon>Leptospirillum</taxon>
    </lineage>
</organism>
<dbReference type="Pfam" id="PF13356">
    <property type="entry name" value="Arm-DNA-bind_3"/>
    <property type="match status" value="1"/>
</dbReference>
<dbReference type="InterPro" id="IPR002104">
    <property type="entry name" value="Integrase_catalytic"/>
</dbReference>
<dbReference type="Pfam" id="PF22022">
    <property type="entry name" value="Phage_int_M"/>
    <property type="match status" value="1"/>
</dbReference>
<dbReference type="AlphaFoldDB" id="C6HYH9"/>
<dbReference type="PROSITE" id="PS51900">
    <property type="entry name" value="CB"/>
    <property type="match status" value="1"/>
</dbReference>
<gene>
    <name evidence="8" type="ORF">UBAL3_94240055</name>
</gene>
<keyword evidence="2" id="KW-0229">DNA integration</keyword>
<dbReference type="PANTHER" id="PTHR30629:SF2">
    <property type="entry name" value="PROPHAGE INTEGRASE INTS-RELATED"/>
    <property type="match status" value="1"/>
</dbReference>
<dbReference type="SUPFAM" id="SSF56349">
    <property type="entry name" value="DNA breaking-rejoining enzymes"/>
    <property type="match status" value="1"/>
</dbReference>
<dbReference type="InterPro" id="IPR038488">
    <property type="entry name" value="Integrase_DNA-bd_sf"/>
</dbReference>
<dbReference type="Gene3D" id="3.30.160.390">
    <property type="entry name" value="Integrase, DNA-binding domain"/>
    <property type="match status" value="1"/>
</dbReference>
<sequence>MGLTDVSIRNSKSKDKAFKMSDGGGLYLLLNPNGSRWWRFDYRFGGKRKTLSMGVYPEVSLKDVRERRDEARKMLEAGIDPSNARKAKKESDSGADTFETIAREWFEKFSSTWSLTHGERIIRRLERDVFPWIGKRPIKEITAPELLSVLRRIESRGAVETAHRASQNCGQVFRYAVATGRAERDPSGDLKGSIPPTKVKHHASITDPKEIGGLLRAIDAYEGGLVVRCALRLAPLVFVRPGELRRAEWSEIDFDKAEWRIPAEKMKMREKHIVPLSRQALEVLRELQPLTESGRYLFPSPRSLDRPMSENAVLAALRRMGYSGNQMTGHGFRSMASTILNEQGWNRDAIERQLAHAERDEIRAAYNYAQHLQERKKMMQAWADYLEEVKAGGEIVPFRKTVKLT</sequence>
<dbReference type="PANTHER" id="PTHR30629">
    <property type="entry name" value="PROPHAGE INTEGRASE"/>
    <property type="match status" value="1"/>
</dbReference>
<evidence type="ECO:0000256" key="5">
    <source>
        <dbReference type="PROSITE-ProRule" id="PRU01248"/>
    </source>
</evidence>
<feature type="domain" description="Core-binding (CB)" evidence="7">
    <location>
        <begin position="96"/>
        <end position="177"/>
    </location>
</feature>
<dbReference type="InterPro" id="IPR044068">
    <property type="entry name" value="CB"/>
</dbReference>
<comment type="similarity">
    <text evidence="1">Belongs to the 'phage' integrase family.</text>
</comment>
<accession>C6HYH9</accession>
<dbReference type="Pfam" id="PF00589">
    <property type="entry name" value="Phage_integrase"/>
    <property type="match status" value="1"/>
</dbReference>
<protein>
    <submittedName>
        <fullName evidence="8">Phage integrase family protein</fullName>
    </submittedName>
</protein>
<name>C6HYH9_9BACT</name>
<dbReference type="InterPro" id="IPR010998">
    <property type="entry name" value="Integrase_recombinase_N"/>
</dbReference>
<evidence type="ECO:0000259" key="7">
    <source>
        <dbReference type="PROSITE" id="PS51900"/>
    </source>
</evidence>
<keyword evidence="3 5" id="KW-0238">DNA-binding</keyword>
<dbReference type="Gene3D" id="1.10.443.10">
    <property type="entry name" value="Intergrase catalytic core"/>
    <property type="match status" value="1"/>
</dbReference>
<dbReference type="InterPro" id="IPR053876">
    <property type="entry name" value="Phage_int_M"/>
</dbReference>
<dbReference type="InterPro" id="IPR013762">
    <property type="entry name" value="Integrase-like_cat_sf"/>
</dbReference>
<evidence type="ECO:0000313" key="9">
    <source>
        <dbReference type="Proteomes" id="UP000009374"/>
    </source>
</evidence>
<evidence type="ECO:0000313" key="8">
    <source>
        <dbReference type="EMBL" id="EES52264.1"/>
    </source>
</evidence>
<feature type="domain" description="Tyr recombinase" evidence="6">
    <location>
        <begin position="201"/>
        <end position="384"/>
    </location>
</feature>
<proteinExistence type="inferred from homology"/>
<evidence type="ECO:0000256" key="1">
    <source>
        <dbReference type="ARBA" id="ARBA00008857"/>
    </source>
</evidence>
<evidence type="ECO:0000256" key="3">
    <source>
        <dbReference type="ARBA" id="ARBA00023125"/>
    </source>
</evidence>
<dbReference type="InterPro" id="IPR011010">
    <property type="entry name" value="DNA_brk_join_enz"/>
</dbReference>
<dbReference type="Proteomes" id="UP000009374">
    <property type="component" value="Unassembled WGS sequence"/>
</dbReference>
<evidence type="ECO:0000256" key="2">
    <source>
        <dbReference type="ARBA" id="ARBA00022908"/>
    </source>
</evidence>
<dbReference type="CDD" id="cd00801">
    <property type="entry name" value="INT_P4_C"/>
    <property type="match status" value="1"/>
</dbReference>
<evidence type="ECO:0000259" key="6">
    <source>
        <dbReference type="PROSITE" id="PS51898"/>
    </source>
</evidence>
<dbReference type="GO" id="GO:0015074">
    <property type="term" value="P:DNA integration"/>
    <property type="evidence" value="ECO:0007669"/>
    <property type="project" value="UniProtKB-KW"/>
</dbReference>
<reference evidence="8 9" key="1">
    <citation type="journal article" date="2009" name="Appl. Environ. Microbiol.">
        <title>Community genomic and proteomic analyses of chemoautotrophic iron-oxidizing "Leptospirillum rubarum" (Group II) and "Leptospirillum ferrodiazotrophum" (Group III) bacteria in acid mine drainage biofilms.</title>
        <authorList>
            <person name="Goltsman D.S."/>
            <person name="Denef V.J."/>
            <person name="Singer S.W."/>
            <person name="VerBerkmoes N.C."/>
            <person name="Lefsrud M."/>
            <person name="Mueller R.S."/>
            <person name="Dick G.J."/>
            <person name="Sun C.L."/>
            <person name="Wheeler K.E."/>
            <person name="Zemla A."/>
            <person name="Baker B.J."/>
            <person name="Hauser L."/>
            <person name="Land M."/>
            <person name="Shah M.B."/>
            <person name="Thelen M.P."/>
            <person name="Hettich R.L."/>
            <person name="Banfield J.F."/>
        </authorList>
    </citation>
    <scope>NUCLEOTIDE SEQUENCE [LARGE SCALE GENOMIC DNA]</scope>
</reference>
<dbReference type="GO" id="GO:0006310">
    <property type="term" value="P:DNA recombination"/>
    <property type="evidence" value="ECO:0007669"/>
    <property type="project" value="UniProtKB-KW"/>
</dbReference>
<dbReference type="InterPro" id="IPR025166">
    <property type="entry name" value="Integrase_DNA_bind_dom"/>
</dbReference>
<keyword evidence="4" id="KW-0233">DNA recombination</keyword>
<evidence type="ECO:0000256" key="4">
    <source>
        <dbReference type="ARBA" id="ARBA00023172"/>
    </source>
</evidence>
<dbReference type="GO" id="GO:0003677">
    <property type="term" value="F:DNA binding"/>
    <property type="evidence" value="ECO:0007669"/>
    <property type="project" value="UniProtKB-UniRule"/>
</dbReference>
<keyword evidence="9" id="KW-1185">Reference proteome</keyword>
<dbReference type="InterPro" id="IPR050808">
    <property type="entry name" value="Phage_Integrase"/>
</dbReference>
<dbReference type="Gene3D" id="1.10.150.130">
    <property type="match status" value="1"/>
</dbReference>
<dbReference type="EMBL" id="GG693878">
    <property type="protein sequence ID" value="EES52264.1"/>
    <property type="molecule type" value="Genomic_DNA"/>
</dbReference>